<dbReference type="AlphaFoldDB" id="A0A1X9ME69"/>
<keyword evidence="13" id="KW-1185">Reference proteome</keyword>
<dbReference type="PANTHER" id="PTHR32294:SF0">
    <property type="entry name" value="DNA POLYMERASE III SUBUNIT ALPHA"/>
    <property type="match status" value="1"/>
</dbReference>
<comment type="subcellular location">
    <subcellularLocation>
        <location evidence="1">Cytoplasm</location>
    </subcellularLocation>
</comment>
<evidence type="ECO:0000259" key="11">
    <source>
        <dbReference type="SMART" id="SM00481"/>
    </source>
</evidence>
<proteinExistence type="inferred from homology"/>
<accession>A0A1X9ME69</accession>
<dbReference type="EMBL" id="CP020814">
    <property type="protein sequence ID" value="ARK31706.1"/>
    <property type="molecule type" value="Genomic_DNA"/>
</dbReference>
<dbReference type="InterPro" id="IPR016195">
    <property type="entry name" value="Pol/histidinol_Pase-like"/>
</dbReference>
<organism evidence="12 13">
    <name type="scientific">Halalkalibacter krulwichiae</name>
    <dbReference type="NCBI Taxonomy" id="199441"/>
    <lineage>
        <taxon>Bacteria</taxon>
        <taxon>Bacillati</taxon>
        <taxon>Bacillota</taxon>
        <taxon>Bacilli</taxon>
        <taxon>Bacillales</taxon>
        <taxon>Bacillaceae</taxon>
        <taxon>Halalkalibacter</taxon>
    </lineage>
</organism>
<evidence type="ECO:0000256" key="3">
    <source>
        <dbReference type="ARBA" id="ARBA00012417"/>
    </source>
</evidence>
<evidence type="ECO:0000256" key="1">
    <source>
        <dbReference type="ARBA" id="ARBA00004496"/>
    </source>
</evidence>
<keyword evidence="8" id="KW-0239">DNA-directed DNA polymerase</keyword>
<evidence type="ECO:0000256" key="5">
    <source>
        <dbReference type="ARBA" id="ARBA00022679"/>
    </source>
</evidence>
<comment type="function">
    <text evidence="9">DNA polymerase III is a complex, multichain enzyme responsible for most of the replicative synthesis in bacteria. This DNA polymerase also exhibits 3' to 5' exonuclease activity. The alpha chain is the DNA polymerase.</text>
</comment>
<evidence type="ECO:0000256" key="4">
    <source>
        <dbReference type="ARBA" id="ARBA00019114"/>
    </source>
</evidence>
<keyword evidence="7" id="KW-0235">DNA replication</keyword>
<dbReference type="GO" id="GO:0003676">
    <property type="term" value="F:nucleic acid binding"/>
    <property type="evidence" value="ECO:0007669"/>
    <property type="project" value="InterPro"/>
</dbReference>
<evidence type="ECO:0000313" key="12">
    <source>
        <dbReference type="EMBL" id="ARK31706.1"/>
    </source>
</evidence>
<dbReference type="Pfam" id="PF01336">
    <property type="entry name" value="tRNA_anti-codon"/>
    <property type="match status" value="1"/>
</dbReference>
<feature type="domain" description="Polymerase/histidinol phosphatase N-terminal" evidence="11">
    <location>
        <begin position="7"/>
        <end position="71"/>
    </location>
</feature>
<gene>
    <name evidence="12" type="primary">dnaE</name>
    <name evidence="12" type="ORF">BkAM31D_18710</name>
</gene>
<dbReference type="Gene3D" id="1.10.10.1600">
    <property type="entry name" value="Bacterial DNA polymerase III alpha subunit, thumb domain"/>
    <property type="match status" value="1"/>
</dbReference>
<dbReference type="Pfam" id="PF02811">
    <property type="entry name" value="PHP"/>
    <property type="match status" value="1"/>
</dbReference>
<dbReference type="EC" id="2.7.7.7" evidence="3"/>
<dbReference type="InterPro" id="IPR011708">
    <property type="entry name" value="DNA_pol3_alpha_NTPase_dom"/>
</dbReference>
<evidence type="ECO:0000256" key="8">
    <source>
        <dbReference type="ARBA" id="ARBA00022932"/>
    </source>
</evidence>
<dbReference type="NCBIfam" id="TIGR00594">
    <property type="entry name" value="polc"/>
    <property type="match status" value="1"/>
</dbReference>
<dbReference type="PANTHER" id="PTHR32294">
    <property type="entry name" value="DNA POLYMERASE III SUBUNIT ALPHA"/>
    <property type="match status" value="1"/>
</dbReference>
<dbReference type="GO" id="GO:0008408">
    <property type="term" value="F:3'-5' exonuclease activity"/>
    <property type="evidence" value="ECO:0007669"/>
    <property type="project" value="InterPro"/>
</dbReference>
<dbReference type="Proteomes" id="UP000193006">
    <property type="component" value="Chromosome"/>
</dbReference>
<evidence type="ECO:0000313" key="13">
    <source>
        <dbReference type="Proteomes" id="UP000193006"/>
    </source>
</evidence>
<dbReference type="InterPro" id="IPR004365">
    <property type="entry name" value="NA-bd_OB_tRNA"/>
</dbReference>
<dbReference type="Pfam" id="PF14579">
    <property type="entry name" value="HHH_6"/>
    <property type="match status" value="1"/>
</dbReference>
<dbReference type="RefSeq" id="WP_066153446.1">
    <property type="nucleotide sequence ID" value="NZ_CP020814.1"/>
</dbReference>
<name>A0A1X9ME69_9BACI</name>
<comment type="similarity">
    <text evidence="2">Belongs to the DNA polymerase type-C family. DnaE subfamily.</text>
</comment>
<dbReference type="NCBIfam" id="NF004226">
    <property type="entry name" value="PRK05673.1"/>
    <property type="match status" value="1"/>
</dbReference>
<protein>
    <recommendedName>
        <fullName evidence="4">DNA polymerase III subunit alpha</fullName>
        <ecNumber evidence="3">2.7.7.7</ecNumber>
    </recommendedName>
</protein>
<dbReference type="Gene3D" id="1.10.150.870">
    <property type="match status" value="1"/>
</dbReference>
<dbReference type="GO" id="GO:0006260">
    <property type="term" value="P:DNA replication"/>
    <property type="evidence" value="ECO:0007669"/>
    <property type="project" value="UniProtKB-KW"/>
</dbReference>
<dbReference type="GO" id="GO:0003887">
    <property type="term" value="F:DNA-directed DNA polymerase activity"/>
    <property type="evidence" value="ECO:0007669"/>
    <property type="project" value="UniProtKB-KW"/>
</dbReference>
<dbReference type="InterPro" id="IPR029460">
    <property type="entry name" value="DNAPol_HHH"/>
</dbReference>
<dbReference type="CDD" id="cd04485">
    <property type="entry name" value="DnaE_OBF"/>
    <property type="match status" value="1"/>
</dbReference>
<evidence type="ECO:0000256" key="6">
    <source>
        <dbReference type="ARBA" id="ARBA00022695"/>
    </source>
</evidence>
<evidence type="ECO:0000256" key="9">
    <source>
        <dbReference type="ARBA" id="ARBA00025611"/>
    </source>
</evidence>
<dbReference type="STRING" id="199441.BkAM31D_18710"/>
<evidence type="ECO:0000256" key="10">
    <source>
        <dbReference type="ARBA" id="ARBA00049244"/>
    </source>
</evidence>
<keyword evidence="5 12" id="KW-0808">Transferase</keyword>
<reference evidence="12 13" key="1">
    <citation type="submission" date="2017-04" db="EMBL/GenBank/DDBJ databases">
        <title>Bacillus krulwichiae AM31D Genome sequencing and assembly.</title>
        <authorList>
            <person name="Krulwich T.A."/>
            <person name="Anastor L."/>
            <person name="Ehrlich R."/>
            <person name="Ehrlich G.D."/>
            <person name="Janto B."/>
        </authorList>
    </citation>
    <scope>NUCLEOTIDE SEQUENCE [LARGE SCALE GENOMIC DNA]</scope>
    <source>
        <strain evidence="12 13">AM31D</strain>
    </source>
</reference>
<dbReference type="Pfam" id="PF07733">
    <property type="entry name" value="DNA_pol3_alpha"/>
    <property type="match status" value="1"/>
</dbReference>
<dbReference type="SUPFAM" id="SSF89550">
    <property type="entry name" value="PHP domain-like"/>
    <property type="match status" value="1"/>
</dbReference>
<keyword evidence="6 12" id="KW-0548">Nucleotidyltransferase</keyword>
<evidence type="ECO:0000256" key="7">
    <source>
        <dbReference type="ARBA" id="ARBA00022705"/>
    </source>
</evidence>
<comment type="catalytic activity">
    <reaction evidence="10">
        <text>DNA(n) + a 2'-deoxyribonucleoside 5'-triphosphate = DNA(n+1) + diphosphate</text>
        <dbReference type="Rhea" id="RHEA:22508"/>
        <dbReference type="Rhea" id="RHEA-COMP:17339"/>
        <dbReference type="Rhea" id="RHEA-COMP:17340"/>
        <dbReference type="ChEBI" id="CHEBI:33019"/>
        <dbReference type="ChEBI" id="CHEBI:61560"/>
        <dbReference type="ChEBI" id="CHEBI:173112"/>
        <dbReference type="EC" id="2.7.7.7"/>
    </reaction>
</comment>
<dbReference type="SMART" id="SM00481">
    <property type="entry name" value="POLIIIAc"/>
    <property type="match status" value="1"/>
</dbReference>
<evidence type="ECO:0000256" key="2">
    <source>
        <dbReference type="ARBA" id="ARBA00009496"/>
    </source>
</evidence>
<dbReference type="InterPro" id="IPR004805">
    <property type="entry name" value="DnaE2/DnaE/PolC"/>
</dbReference>
<dbReference type="Gene3D" id="3.20.20.140">
    <property type="entry name" value="Metal-dependent hydrolases"/>
    <property type="match status" value="1"/>
</dbReference>
<dbReference type="InterPro" id="IPR041931">
    <property type="entry name" value="DNA_pol3_alpha_thumb_dom"/>
</dbReference>
<dbReference type="KEGG" id="bkw:BkAM31D_18710"/>
<dbReference type="Pfam" id="PF17657">
    <property type="entry name" value="DNA_pol3_finger"/>
    <property type="match status" value="1"/>
</dbReference>
<dbReference type="GO" id="GO:0005737">
    <property type="term" value="C:cytoplasm"/>
    <property type="evidence" value="ECO:0007669"/>
    <property type="project" value="UniProtKB-SubCell"/>
</dbReference>
<dbReference type="InterPro" id="IPR003141">
    <property type="entry name" value="Pol/His_phosphatase_N"/>
</dbReference>
<dbReference type="InterPro" id="IPR040982">
    <property type="entry name" value="DNA_pol3_finger"/>
</dbReference>
<sequence length="1119" mass="126859">MEIVLNHVYSEYSLLSSTNRIERLVSRAKELGYNALALCDRHVMYGAVPFYEACQKNKIKPIFGLEITIERNRNLGISELASLRLYAKNQNGFKNLLKLATVLGHKQEKQLFLTSHEAIRFFEDILIIIPVEQGPIDGYLAEGEFTKAFDWLELWRGQTKMDDWFLEVQPDTDGDSWKGQAVKKFSEQTGMKTIASQPCFFLKPEDQKAFAVIRAIRDGVKAEERLLTGKEKSFYMLSPTEMEQLFNGQKEALSMTQTLANLCSVHLELDKPKLPVYPNNQGKSSNEFLRELCLKGLKLRYKSITDPLRARLDKELAVIERMGFSDYFLIVWDFMTYAREQNILTGPGRGSAAGSLVAYVLQITNVDPIQYDLLFERFLNHERISMPDIDIDFPDHRRDEVIAYVQNKYGKGNVAQIITFGTLAARAVIRDVGKVLGTDSYVIEQLVKQIPASPGMSLTRAIYENDALKEMIDQSEELKHLWQIAKELEGLPRHASTHAAGVVISRDPLTQVMALQAGHAQISLTQATMDIVEKLGLLKFDFLGLRNLTLLETITTLIEKQTAKKLDVTTIPFDDEKTFQLLAKGETTGVFQLESAGMRQALKQLRPTEFEDIVAVNALYRPGPMKYIPDYVSGKHGIRQVSFVHPDLEPILSRTYGVLIYQEQIMEIASVMAGFSLAEADLLRRAISKKKKDELDQQRAAFIKGAKEKGYSTSIAEEIYELIERFADYGFNRSHAVAYSMISYYLAYLKVNYPLAFYTALLSSVWNQHDKLAHHLQECKDAGYEVLGPSVSKSDILFAIEENSIRFGLLPISHVGLPAARLIVEENKKEAFNDLFRFVVRINSKVVNKKAIENLIKAGAMDEFGVDRATMLYAVEEAIGFAQEVNSFQDETEGLFTLDIQPPSYREVEPLQIQEKLDFEKEALGFYLSGHPIEMWKAQLEKVGRKTIQNALTTTSSSRIAGLIIQVKKIKTKKGDGMAFGTLSDESGECELVLFPRVWKQVSSTFEEGELLLFEGRFDQSKEKTQFIVEKAGPVSSLAGKKERQTLYLRIVPEQEKLDVLEKVKHYLMTHTGPTPVILYYERTKQTKHLPQEYKINPTPSFLTGMKNLLGDENVILRV</sequence>
<dbReference type="InterPro" id="IPR004013">
    <property type="entry name" value="PHP_dom"/>
</dbReference>